<accession>A0A931NIY7</accession>
<dbReference type="InterPro" id="IPR000182">
    <property type="entry name" value="GNAT_dom"/>
</dbReference>
<keyword evidence="3" id="KW-1185">Reference proteome</keyword>
<dbReference type="PROSITE" id="PS51186">
    <property type="entry name" value="GNAT"/>
    <property type="match status" value="1"/>
</dbReference>
<feature type="domain" description="N-acetyltransferase" evidence="1">
    <location>
        <begin position="16"/>
        <end position="174"/>
    </location>
</feature>
<dbReference type="AlphaFoldDB" id="A0A931NIY7"/>
<protein>
    <submittedName>
        <fullName evidence="2">GNAT family N-acetyltransferase</fullName>
    </submittedName>
</protein>
<gene>
    <name evidence="2" type="ORF">I7X39_14305</name>
</gene>
<dbReference type="RefSeq" id="WP_198111843.1">
    <property type="nucleotide sequence ID" value="NZ_JAEDAK010000009.1"/>
</dbReference>
<reference evidence="2" key="1">
    <citation type="submission" date="2020-12" db="EMBL/GenBank/DDBJ databases">
        <title>The genome sequence of Inhella sp. 1Y17.</title>
        <authorList>
            <person name="Liu Y."/>
        </authorList>
    </citation>
    <scope>NUCLEOTIDE SEQUENCE</scope>
    <source>
        <strain evidence="2">1Y17</strain>
    </source>
</reference>
<dbReference type="PANTHER" id="PTHR43792">
    <property type="entry name" value="GNAT FAMILY, PUTATIVE (AFU_ORTHOLOGUE AFUA_3G00765)-RELATED-RELATED"/>
    <property type="match status" value="1"/>
</dbReference>
<dbReference type="SUPFAM" id="SSF55729">
    <property type="entry name" value="Acyl-CoA N-acyltransferases (Nat)"/>
    <property type="match status" value="1"/>
</dbReference>
<evidence type="ECO:0000313" key="3">
    <source>
        <dbReference type="Proteomes" id="UP000613266"/>
    </source>
</evidence>
<dbReference type="Proteomes" id="UP000613266">
    <property type="component" value="Unassembled WGS sequence"/>
</dbReference>
<evidence type="ECO:0000313" key="2">
    <source>
        <dbReference type="EMBL" id="MBH9578075.1"/>
    </source>
</evidence>
<dbReference type="Gene3D" id="3.40.630.30">
    <property type="match status" value="1"/>
</dbReference>
<sequence>MSEERIELGLPGWQLRRWREADAPALQRLADDERIARWMVDTWPMPYTLDDARWWVTEGHQAGSTWAICLNDAPQGGSGFHPGQGPLRCNAEVGWWLAPTFWGLGVTSRAAREVVAQALAQPDITRAFAGIYDGNAPSRRVAEKIGMQYEGLQRQSVIKQGRVLDRHLYASYRA</sequence>
<dbReference type="InterPro" id="IPR016181">
    <property type="entry name" value="Acyl_CoA_acyltransferase"/>
</dbReference>
<name>A0A931NIY7_9BURK</name>
<dbReference type="GO" id="GO:0016747">
    <property type="term" value="F:acyltransferase activity, transferring groups other than amino-acyl groups"/>
    <property type="evidence" value="ECO:0007669"/>
    <property type="project" value="InterPro"/>
</dbReference>
<dbReference type="EMBL" id="JAEDAK010000009">
    <property type="protein sequence ID" value="MBH9578075.1"/>
    <property type="molecule type" value="Genomic_DNA"/>
</dbReference>
<dbReference type="InterPro" id="IPR051531">
    <property type="entry name" value="N-acetyltransferase"/>
</dbReference>
<organism evidence="2 3">
    <name type="scientific">Inhella proteolytica</name>
    <dbReference type="NCBI Taxonomy" id="2795029"/>
    <lineage>
        <taxon>Bacteria</taxon>
        <taxon>Pseudomonadati</taxon>
        <taxon>Pseudomonadota</taxon>
        <taxon>Betaproteobacteria</taxon>
        <taxon>Burkholderiales</taxon>
        <taxon>Sphaerotilaceae</taxon>
        <taxon>Inhella</taxon>
    </lineage>
</organism>
<evidence type="ECO:0000259" key="1">
    <source>
        <dbReference type="PROSITE" id="PS51186"/>
    </source>
</evidence>
<comment type="caution">
    <text evidence="2">The sequence shown here is derived from an EMBL/GenBank/DDBJ whole genome shotgun (WGS) entry which is preliminary data.</text>
</comment>
<proteinExistence type="predicted"/>
<dbReference type="Pfam" id="PF13302">
    <property type="entry name" value="Acetyltransf_3"/>
    <property type="match status" value="1"/>
</dbReference>